<evidence type="ECO:0000259" key="7">
    <source>
        <dbReference type="SMART" id="SM00359"/>
    </source>
</evidence>
<dbReference type="Proteomes" id="UP000007799">
    <property type="component" value="Unassembled WGS sequence"/>
</dbReference>
<dbReference type="Pfam" id="PF03657">
    <property type="entry name" value="UPF0113"/>
    <property type="match status" value="1"/>
</dbReference>
<dbReference type="CDD" id="cd21151">
    <property type="entry name" value="PUA_Nip7-like"/>
    <property type="match status" value="1"/>
</dbReference>
<dbReference type="SUPFAM" id="SSF88697">
    <property type="entry name" value="PUA domain-like"/>
    <property type="match status" value="1"/>
</dbReference>
<keyword evidence="5 6" id="KW-0539">Nucleus</keyword>
<evidence type="ECO:0000313" key="9">
    <source>
        <dbReference type="Proteomes" id="UP000007799"/>
    </source>
</evidence>
<dbReference type="Pfam" id="PF17833">
    <property type="entry name" value="pre-PUA_NIP7"/>
    <property type="match status" value="1"/>
</dbReference>
<dbReference type="InterPro" id="IPR016686">
    <property type="entry name" value="Ribosomal_synth_fac_NIP7"/>
</dbReference>
<comment type="subunit">
    <text evidence="6">Interacts with pre-ribosome complex.</text>
</comment>
<dbReference type="SUPFAM" id="SSF88802">
    <property type="entry name" value="Pre-PUA domain"/>
    <property type="match status" value="1"/>
</dbReference>
<dbReference type="GeneID" id="16071596"/>
<dbReference type="OMA" id="LISMGTC"/>
<dbReference type="Gene3D" id="3.10.450.220">
    <property type="match status" value="1"/>
</dbReference>
<dbReference type="OrthoDB" id="27490at2759"/>
<dbReference type="SMART" id="SM00359">
    <property type="entry name" value="PUA"/>
    <property type="match status" value="1"/>
</dbReference>
<keyword evidence="9" id="KW-1185">Reference proteome</keyword>
<evidence type="ECO:0000313" key="8">
    <source>
        <dbReference type="EMBL" id="EGD76662.1"/>
    </source>
</evidence>
<dbReference type="GO" id="GO:0042255">
    <property type="term" value="P:ribosome assembly"/>
    <property type="evidence" value="ECO:0007669"/>
    <property type="project" value="InterPro"/>
</dbReference>
<dbReference type="STRING" id="946362.F2UHR3"/>
<evidence type="ECO:0000256" key="4">
    <source>
        <dbReference type="ARBA" id="ARBA00022884"/>
    </source>
</evidence>
<dbReference type="InterPro" id="IPR002478">
    <property type="entry name" value="PUA"/>
</dbReference>
<dbReference type="GO" id="GO:0003723">
    <property type="term" value="F:RNA binding"/>
    <property type="evidence" value="ECO:0007669"/>
    <property type="project" value="UniProtKB-KW"/>
</dbReference>
<dbReference type="RefSeq" id="XP_004991034.1">
    <property type="nucleotide sequence ID" value="XM_004990977.1"/>
</dbReference>
<keyword evidence="4 6" id="KW-0694">RNA-binding</keyword>
<organism evidence="9">
    <name type="scientific">Salpingoeca rosetta (strain ATCC 50818 / BSB-021)</name>
    <dbReference type="NCBI Taxonomy" id="946362"/>
    <lineage>
        <taxon>Eukaryota</taxon>
        <taxon>Choanoflagellata</taxon>
        <taxon>Craspedida</taxon>
        <taxon>Salpingoecidae</taxon>
        <taxon>Salpingoeca</taxon>
    </lineage>
</organism>
<name>F2UHR3_SALR5</name>
<dbReference type="AlphaFoldDB" id="F2UHR3"/>
<dbReference type="Gene3D" id="2.30.130.10">
    <property type="entry name" value="PUA domain"/>
    <property type="match status" value="1"/>
</dbReference>
<comment type="function">
    <text evidence="6">Required for proper 27S pre-rRNA processing and 60S ribosome subunit assembly.</text>
</comment>
<comment type="subcellular location">
    <subcellularLocation>
        <location evidence="1">Nucleus</location>
        <location evidence="1">Nucleolus</location>
    </subcellularLocation>
</comment>
<dbReference type="FunCoup" id="F2UHR3">
    <property type="interactions" value="1292"/>
</dbReference>
<evidence type="ECO:0000256" key="5">
    <source>
        <dbReference type="ARBA" id="ARBA00023242"/>
    </source>
</evidence>
<dbReference type="InParanoid" id="F2UHR3"/>
<reference evidence="8" key="1">
    <citation type="submission" date="2009-08" db="EMBL/GenBank/DDBJ databases">
        <title>Annotation of Salpingoeca rosetta.</title>
        <authorList>
            <consortium name="The Broad Institute Genome Sequencing Platform"/>
            <person name="Russ C."/>
            <person name="Cuomo C."/>
            <person name="Burger G."/>
            <person name="Gray M.W."/>
            <person name="Holland P.W.H."/>
            <person name="King N."/>
            <person name="Lang F.B.F."/>
            <person name="Roger A.J."/>
            <person name="Ruiz-Trillo I."/>
            <person name="Young S.K."/>
            <person name="Zeng Q."/>
            <person name="Gargeya S."/>
            <person name="Alvarado L."/>
            <person name="Berlin A."/>
            <person name="Chapman S.B."/>
            <person name="Chen Z."/>
            <person name="Freedman E."/>
            <person name="Gellesch M."/>
            <person name="Goldberg J."/>
            <person name="Griggs A."/>
            <person name="Gujja S."/>
            <person name="Heilman E."/>
            <person name="Heiman D."/>
            <person name="Howarth C."/>
            <person name="Mehta T."/>
            <person name="Neiman D."/>
            <person name="Pearson M."/>
            <person name="Roberts A."/>
            <person name="Saif S."/>
            <person name="Shea T."/>
            <person name="Shenoy N."/>
            <person name="Sisk P."/>
            <person name="Stolte C."/>
            <person name="Sykes S."/>
            <person name="White J."/>
            <person name="Yandava C."/>
            <person name="Haas B."/>
            <person name="Nusbaum C."/>
            <person name="Birren B."/>
        </authorList>
    </citation>
    <scope>NUCLEOTIDE SEQUENCE [LARGE SCALE GENOMIC DNA]</scope>
    <source>
        <strain evidence="8">ATCC 50818</strain>
    </source>
</reference>
<keyword evidence="3 6" id="KW-0690">Ribosome biogenesis</keyword>
<evidence type="ECO:0000256" key="1">
    <source>
        <dbReference type="ARBA" id="ARBA00004604"/>
    </source>
</evidence>
<protein>
    <recommendedName>
        <fullName evidence="6">60S ribosome subunit biogenesis protein NIP7 homolog</fullName>
    </recommendedName>
</protein>
<dbReference type="InterPro" id="IPR040598">
    <property type="entry name" value="NIP7_N"/>
</dbReference>
<dbReference type="CDD" id="cd21146">
    <property type="entry name" value="Nip7_N_euk"/>
    <property type="match status" value="1"/>
</dbReference>
<sequence length="180" mass="20652">MRPLTEDETTVFFEKLARYIGPNIRLLLDRPDGPYCFRLHKDRVYYVSEAIMRLATNCARDNLMGLGTCFGRFNRSRKFRMHVTALPYLSAYAVYKVWVKPAAEQSFLYGNHVLKNGLARMTENTPQYQGVVVYNMNDLPLGFGATAKSTQECRTMDPTGIVVFRQADVGEYLRDEDILS</sequence>
<dbReference type="InterPro" id="IPR055359">
    <property type="entry name" value="Nip7_N_euk"/>
</dbReference>
<evidence type="ECO:0000256" key="3">
    <source>
        <dbReference type="ARBA" id="ARBA00022517"/>
    </source>
</evidence>
<dbReference type="EMBL" id="GL832975">
    <property type="protein sequence ID" value="EGD76662.1"/>
    <property type="molecule type" value="Genomic_DNA"/>
</dbReference>
<evidence type="ECO:0000256" key="2">
    <source>
        <dbReference type="ARBA" id="ARBA00009895"/>
    </source>
</evidence>
<feature type="domain" description="PUA" evidence="7">
    <location>
        <begin position="95"/>
        <end position="170"/>
    </location>
</feature>
<dbReference type="InterPro" id="IPR005155">
    <property type="entry name" value="UPF0113_PUA"/>
</dbReference>
<dbReference type="GO" id="GO:0005730">
    <property type="term" value="C:nucleolus"/>
    <property type="evidence" value="ECO:0007669"/>
    <property type="project" value="UniProtKB-SubCell"/>
</dbReference>
<dbReference type="eggNOG" id="KOG3492">
    <property type="taxonomic scope" value="Eukaryota"/>
</dbReference>
<dbReference type="InterPro" id="IPR036974">
    <property type="entry name" value="PUA_sf"/>
</dbReference>
<evidence type="ECO:0000256" key="6">
    <source>
        <dbReference type="PIRNR" id="PIRNR017190"/>
    </source>
</evidence>
<dbReference type="PIRSF" id="PIRSF017190">
    <property type="entry name" value="Rbsml_synth_fac_NIP7"/>
    <property type="match status" value="1"/>
</dbReference>
<accession>F2UHR3</accession>
<dbReference type="KEGG" id="sre:PTSG_08012"/>
<dbReference type="FunFam" id="2.30.130.10:FF:000002">
    <property type="entry name" value="60S ribosome subunit biogenesis protein NIP7 homolog"/>
    <property type="match status" value="1"/>
</dbReference>
<proteinExistence type="inferred from homology"/>
<comment type="similarity">
    <text evidence="2 6">Belongs to the NIP7 family.</text>
</comment>
<dbReference type="PROSITE" id="PS50890">
    <property type="entry name" value="PUA"/>
    <property type="match status" value="1"/>
</dbReference>
<dbReference type="FunFam" id="3.10.450.220:FF:000001">
    <property type="entry name" value="60S ribosome subunit biogenesis protein NIP7 homolog"/>
    <property type="match status" value="1"/>
</dbReference>
<dbReference type="PANTHER" id="PTHR23415">
    <property type="entry name" value="CYCLIN-DEPENDENT KINASES REGULATORY SUBUNIT/60S RIBOSOME SUBUNIT BIOGENESIS PROTEIN NIP7"/>
    <property type="match status" value="1"/>
</dbReference>
<dbReference type="InterPro" id="IPR015947">
    <property type="entry name" value="PUA-like_sf"/>
</dbReference>
<gene>
    <name evidence="8" type="ORF">PTSG_08012</name>
</gene>